<keyword evidence="1" id="KW-1133">Transmembrane helix</keyword>
<evidence type="ECO:0000259" key="2">
    <source>
        <dbReference type="PROSITE" id="PS50041"/>
    </source>
</evidence>
<gene>
    <name evidence="4" type="primary">20209698</name>
    <name evidence="3" type="ORF">HELRODRAFT_184599</name>
</gene>
<dbReference type="Gene3D" id="3.10.100.10">
    <property type="entry name" value="Mannose-Binding Protein A, subunit A"/>
    <property type="match status" value="1"/>
</dbReference>
<dbReference type="EnsemblMetazoa" id="HelroT184599">
    <property type="protein sequence ID" value="HelroP184599"/>
    <property type="gene ID" value="HelroG184599"/>
</dbReference>
<keyword evidence="1" id="KW-0472">Membrane</keyword>
<name>T1FLJ9_HELRO</name>
<dbReference type="KEGG" id="hro:HELRODRAFT_184599"/>
<reference evidence="3 5" key="2">
    <citation type="journal article" date="2013" name="Nature">
        <title>Insights into bilaterian evolution from three spiralian genomes.</title>
        <authorList>
            <person name="Simakov O."/>
            <person name="Marletaz F."/>
            <person name="Cho S.J."/>
            <person name="Edsinger-Gonzales E."/>
            <person name="Havlak P."/>
            <person name="Hellsten U."/>
            <person name="Kuo D.H."/>
            <person name="Larsson T."/>
            <person name="Lv J."/>
            <person name="Arendt D."/>
            <person name="Savage R."/>
            <person name="Osoegawa K."/>
            <person name="de Jong P."/>
            <person name="Grimwood J."/>
            <person name="Chapman J.A."/>
            <person name="Shapiro H."/>
            <person name="Aerts A."/>
            <person name="Otillar R.P."/>
            <person name="Terry A.Y."/>
            <person name="Boore J.L."/>
            <person name="Grigoriev I.V."/>
            <person name="Lindberg D.R."/>
            <person name="Seaver E.C."/>
            <person name="Weisblat D.A."/>
            <person name="Putnam N.H."/>
            <person name="Rokhsar D.S."/>
        </authorList>
    </citation>
    <scope>NUCLEOTIDE SEQUENCE</scope>
</reference>
<evidence type="ECO:0000313" key="4">
    <source>
        <dbReference type="EnsemblMetazoa" id="HelroP184599"/>
    </source>
</evidence>
<dbReference type="RefSeq" id="XP_009012732.1">
    <property type="nucleotide sequence ID" value="XM_009014484.1"/>
</dbReference>
<evidence type="ECO:0000256" key="1">
    <source>
        <dbReference type="SAM" id="Phobius"/>
    </source>
</evidence>
<dbReference type="CDD" id="cd00037">
    <property type="entry name" value="CLECT"/>
    <property type="match status" value="1"/>
</dbReference>
<sequence>FDGVDLNSYKKTWVQSLANGNYWIGLAKGQFMWDHSNSFVNFSQWRDRNLNLSFSCSVIYNDQPSNLKVWVNLNCPRYSYVVVCMKDSTLLTTTTNIPPFIATEQEVLKNPTLTSPATSLESQITALGIGVGVGVSFFVLLVVAGVVGSVVVCLWKKKKGCFRSLTEVASTRYQPDDNAESTDTYATIDTNIENNDVDDSHEYKSLEYKP</sequence>
<protein>
    <recommendedName>
        <fullName evidence="2">C-type lectin domain-containing protein</fullName>
    </recommendedName>
</protein>
<feature type="domain" description="C-type lectin" evidence="2">
    <location>
        <begin position="21"/>
        <end position="75"/>
    </location>
</feature>
<dbReference type="InterPro" id="IPR016186">
    <property type="entry name" value="C-type_lectin-like/link_sf"/>
</dbReference>
<dbReference type="CTD" id="20209698"/>
<reference evidence="5" key="1">
    <citation type="submission" date="2012-12" db="EMBL/GenBank/DDBJ databases">
        <authorList>
            <person name="Hellsten U."/>
            <person name="Grimwood J."/>
            <person name="Chapman J.A."/>
            <person name="Shapiro H."/>
            <person name="Aerts A."/>
            <person name="Otillar R.P."/>
            <person name="Terry A.Y."/>
            <person name="Boore J.L."/>
            <person name="Simakov O."/>
            <person name="Marletaz F."/>
            <person name="Cho S.-J."/>
            <person name="Edsinger-Gonzales E."/>
            <person name="Havlak P."/>
            <person name="Kuo D.-H."/>
            <person name="Larsson T."/>
            <person name="Lv J."/>
            <person name="Arendt D."/>
            <person name="Savage R."/>
            <person name="Osoegawa K."/>
            <person name="de Jong P."/>
            <person name="Lindberg D.R."/>
            <person name="Seaver E.C."/>
            <person name="Weisblat D.A."/>
            <person name="Putnam N.H."/>
            <person name="Grigoriev I.V."/>
            <person name="Rokhsar D.S."/>
        </authorList>
    </citation>
    <scope>NUCLEOTIDE SEQUENCE</scope>
</reference>
<dbReference type="SUPFAM" id="SSF56436">
    <property type="entry name" value="C-type lectin-like"/>
    <property type="match status" value="1"/>
</dbReference>
<dbReference type="EMBL" id="KB096010">
    <property type="protein sequence ID" value="ESO09171.1"/>
    <property type="molecule type" value="Genomic_DNA"/>
</dbReference>
<reference evidence="4" key="3">
    <citation type="submission" date="2015-06" db="UniProtKB">
        <authorList>
            <consortium name="EnsemblMetazoa"/>
        </authorList>
    </citation>
    <scope>IDENTIFICATION</scope>
</reference>
<proteinExistence type="predicted"/>
<evidence type="ECO:0000313" key="3">
    <source>
        <dbReference type="EMBL" id="ESO09171.1"/>
    </source>
</evidence>
<feature type="transmembrane region" description="Helical" evidence="1">
    <location>
        <begin position="126"/>
        <end position="155"/>
    </location>
</feature>
<dbReference type="InterPro" id="IPR016187">
    <property type="entry name" value="CTDL_fold"/>
</dbReference>
<dbReference type="HOGENOM" id="CLU_1312879_0_0_1"/>
<dbReference type="AlphaFoldDB" id="T1FLJ9"/>
<keyword evidence="5" id="KW-1185">Reference proteome</keyword>
<dbReference type="PROSITE" id="PS50041">
    <property type="entry name" value="C_TYPE_LECTIN_2"/>
    <property type="match status" value="1"/>
</dbReference>
<dbReference type="InParanoid" id="T1FLJ9"/>
<dbReference type="InterPro" id="IPR001304">
    <property type="entry name" value="C-type_lectin-like"/>
</dbReference>
<keyword evidence="1" id="KW-0812">Transmembrane</keyword>
<accession>T1FLJ9</accession>
<dbReference type="EMBL" id="AMQM01010943">
    <property type="status" value="NOT_ANNOTATED_CDS"/>
    <property type="molecule type" value="Genomic_DNA"/>
</dbReference>
<dbReference type="Proteomes" id="UP000015101">
    <property type="component" value="Unassembled WGS sequence"/>
</dbReference>
<organism evidence="4 5">
    <name type="scientific">Helobdella robusta</name>
    <name type="common">Californian leech</name>
    <dbReference type="NCBI Taxonomy" id="6412"/>
    <lineage>
        <taxon>Eukaryota</taxon>
        <taxon>Metazoa</taxon>
        <taxon>Spiralia</taxon>
        <taxon>Lophotrochozoa</taxon>
        <taxon>Annelida</taxon>
        <taxon>Clitellata</taxon>
        <taxon>Hirudinea</taxon>
        <taxon>Rhynchobdellida</taxon>
        <taxon>Glossiphoniidae</taxon>
        <taxon>Helobdella</taxon>
    </lineage>
</organism>
<evidence type="ECO:0000313" key="5">
    <source>
        <dbReference type="Proteomes" id="UP000015101"/>
    </source>
</evidence>
<dbReference type="GeneID" id="20209698"/>